<evidence type="ECO:0000313" key="2">
    <source>
        <dbReference type="EMBL" id="MFC4586671.1"/>
    </source>
</evidence>
<proteinExistence type="predicted"/>
<comment type="caution">
    <text evidence="2">The sequence shown here is derived from an EMBL/GenBank/DDBJ whole genome shotgun (WGS) entry which is preliminary data.</text>
</comment>
<keyword evidence="3" id="KW-1185">Reference proteome</keyword>
<evidence type="ECO:0000256" key="1">
    <source>
        <dbReference type="SAM" id="MobiDB-lite"/>
    </source>
</evidence>
<feature type="compositionally biased region" description="Basic and acidic residues" evidence="1">
    <location>
        <begin position="1"/>
        <end position="20"/>
    </location>
</feature>
<sequence>MVQDDEHRPGQRGSEREVRPDGPPTSARYPSVPATVIGFPSVPATAVGLLNDPATATALPSGPAPGRPIGRDAITNGAVWGAAGVVEGHVTVTAGGVS</sequence>
<protein>
    <submittedName>
        <fullName evidence="2">Uncharacterized protein</fullName>
    </submittedName>
</protein>
<gene>
    <name evidence="2" type="ORF">ACFO8L_11335</name>
</gene>
<feature type="region of interest" description="Disordered" evidence="1">
    <location>
        <begin position="1"/>
        <end position="32"/>
    </location>
</feature>
<dbReference type="Proteomes" id="UP001595891">
    <property type="component" value="Unassembled WGS sequence"/>
</dbReference>
<evidence type="ECO:0000313" key="3">
    <source>
        <dbReference type="Proteomes" id="UP001595891"/>
    </source>
</evidence>
<accession>A0ABV9EAU4</accession>
<reference evidence="3" key="1">
    <citation type="journal article" date="2019" name="Int. J. Syst. Evol. Microbiol.">
        <title>The Global Catalogue of Microorganisms (GCM) 10K type strain sequencing project: providing services to taxonomists for standard genome sequencing and annotation.</title>
        <authorList>
            <consortium name="The Broad Institute Genomics Platform"/>
            <consortium name="The Broad Institute Genome Sequencing Center for Infectious Disease"/>
            <person name="Wu L."/>
            <person name="Ma J."/>
        </authorList>
    </citation>
    <scope>NUCLEOTIDE SEQUENCE [LARGE SCALE GENOMIC DNA]</scope>
    <source>
        <strain evidence="3">CCUG 49560</strain>
    </source>
</reference>
<organism evidence="2 3">
    <name type="scientific">Sphaerisporangium corydalis</name>
    <dbReference type="NCBI Taxonomy" id="1441875"/>
    <lineage>
        <taxon>Bacteria</taxon>
        <taxon>Bacillati</taxon>
        <taxon>Actinomycetota</taxon>
        <taxon>Actinomycetes</taxon>
        <taxon>Streptosporangiales</taxon>
        <taxon>Streptosporangiaceae</taxon>
        <taxon>Sphaerisporangium</taxon>
    </lineage>
</organism>
<dbReference type="EMBL" id="JBHSFN010000006">
    <property type="protein sequence ID" value="MFC4586671.1"/>
    <property type="molecule type" value="Genomic_DNA"/>
</dbReference>
<name>A0ABV9EAU4_9ACTN</name>
<dbReference type="RefSeq" id="WP_262850436.1">
    <property type="nucleotide sequence ID" value="NZ_JANZYP010000104.1"/>
</dbReference>